<name>A0ABX6WFD2_STRMQ</name>
<proteinExistence type="predicted"/>
<evidence type="ECO:0000256" key="7">
    <source>
        <dbReference type="SAM" id="Phobius"/>
    </source>
</evidence>
<dbReference type="Pfam" id="PF07690">
    <property type="entry name" value="MFS_1"/>
    <property type="match status" value="2"/>
</dbReference>
<dbReference type="EMBL" id="CP065050">
    <property type="protein sequence ID" value="QPI59076.1"/>
    <property type="molecule type" value="Genomic_DNA"/>
</dbReference>
<keyword evidence="5" id="KW-0046">Antibiotic resistance</keyword>
<evidence type="ECO:0000256" key="4">
    <source>
        <dbReference type="ARBA" id="ARBA00023136"/>
    </source>
</evidence>
<dbReference type="Gene3D" id="1.20.1720.10">
    <property type="entry name" value="Multidrug resistance protein D"/>
    <property type="match status" value="1"/>
</dbReference>
<dbReference type="CDD" id="cd17321">
    <property type="entry name" value="MFS_MMR_MDR_like"/>
    <property type="match status" value="1"/>
</dbReference>
<dbReference type="PANTHER" id="PTHR42718:SF48">
    <property type="entry name" value="CONSERVED TWO-DOMAIN MEMBRANE PROTEIN-RELATED"/>
    <property type="match status" value="1"/>
</dbReference>
<evidence type="ECO:0000256" key="3">
    <source>
        <dbReference type="ARBA" id="ARBA00022989"/>
    </source>
</evidence>
<feature type="domain" description="Major facilitator superfamily (MFS) profile" evidence="8">
    <location>
        <begin position="67"/>
        <end position="511"/>
    </location>
</feature>
<feature type="transmembrane region" description="Helical" evidence="7">
    <location>
        <begin position="418"/>
        <end position="443"/>
    </location>
</feature>
<feature type="transmembrane region" description="Helical" evidence="7">
    <location>
        <begin position="159"/>
        <end position="181"/>
    </location>
</feature>
<feature type="compositionally biased region" description="Low complexity" evidence="6">
    <location>
        <begin position="33"/>
        <end position="58"/>
    </location>
</feature>
<keyword evidence="10" id="KW-1185">Reference proteome</keyword>
<feature type="region of interest" description="Disordered" evidence="6">
    <location>
        <begin position="1"/>
        <end position="58"/>
    </location>
</feature>
<evidence type="ECO:0000256" key="1">
    <source>
        <dbReference type="ARBA" id="ARBA00004651"/>
    </source>
</evidence>
<dbReference type="InterPro" id="IPR020846">
    <property type="entry name" value="MFS_dom"/>
</dbReference>
<evidence type="ECO:0000313" key="10">
    <source>
        <dbReference type="Proteomes" id="UP000663421"/>
    </source>
</evidence>
<feature type="transmembrane region" description="Helical" evidence="7">
    <location>
        <begin position="104"/>
        <end position="123"/>
    </location>
</feature>
<keyword evidence="2 7" id="KW-0812">Transmembrane</keyword>
<feature type="transmembrane region" description="Helical" evidence="7">
    <location>
        <begin position="254"/>
        <end position="277"/>
    </location>
</feature>
<feature type="region of interest" description="Disordered" evidence="6">
    <location>
        <begin position="510"/>
        <end position="538"/>
    </location>
</feature>
<evidence type="ECO:0000256" key="5">
    <source>
        <dbReference type="ARBA" id="ARBA00023251"/>
    </source>
</evidence>
<evidence type="ECO:0000259" key="8">
    <source>
        <dbReference type="PROSITE" id="PS50850"/>
    </source>
</evidence>
<dbReference type="Gene3D" id="1.20.1250.20">
    <property type="entry name" value="MFS general substrate transporter like domains"/>
    <property type="match status" value="1"/>
</dbReference>
<feature type="transmembrane region" description="Helical" evidence="7">
    <location>
        <begin position="193"/>
        <end position="215"/>
    </location>
</feature>
<feature type="compositionally biased region" description="Pro residues" evidence="6">
    <location>
        <begin position="19"/>
        <end position="32"/>
    </location>
</feature>
<evidence type="ECO:0000256" key="2">
    <source>
        <dbReference type="ARBA" id="ARBA00022692"/>
    </source>
</evidence>
<protein>
    <submittedName>
        <fullName evidence="9">MFS transporter</fullName>
    </submittedName>
</protein>
<feature type="transmembrane region" description="Helical" evidence="7">
    <location>
        <begin position="325"/>
        <end position="350"/>
    </location>
</feature>
<feature type="transmembrane region" description="Helical" evidence="7">
    <location>
        <begin position="387"/>
        <end position="406"/>
    </location>
</feature>
<comment type="subcellular location">
    <subcellularLocation>
        <location evidence="1">Cell membrane</location>
        <topology evidence="1">Multi-pass membrane protein</topology>
    </subcellularLocation>
</comment>
<dbReference type="PROSITE" id="PS50850">
    <property type="entry name" value="MFS"/>
    <property type="match status" value="1"/>
</dbReference>
<dbReference type="PANTHER" id="PTHR42718">
    <property type="entry name" value="MAJOR FACILITATOR SUPERFAMILY MULTIDRUG TRANSPORTER MFSC"/>
    <property type="match status" value="1"/>
</dbReference>
<dbReference type="Proteomes" id="UP000663421">
    <property type="component" value="Chromosome"/>
</dbReference>
<feature type="transmembrane region" description="Helical" evidence="7">
    <location>
        <begin position="488"/>
        <end position="506"/>
    </location>
</feature>
<keyword evidence="3 7" id="KW-1133">Transmembrane helix</keyword>
<sequence length="538" mass="54191">MTTPSSKAQGSGVPAATPDKPPATTPDKPPATTPGMAPATTPDSASAPAPDTAPDAAPAPDPRRWLILAVASAAQFLAVLDMIAVNIAFPAIGADFSSASTAELSWVLNAYTIVLAALLVPAGRLADAIGGRRSFLTGIALFGLASLACGAAPGLGTLIAARVAQGVAAAVLVPTSLSLALPAFPRRERATAVGVWTAVSAVAASSGPVAGGLLAASDWRWIFLINPPVVLVAWVAGLRLLPRTGPVPGGRRRLDPLGTLLVLLGTGAVTTACVEAADWGYGAPATLGFLATGLVVGALAVAHVRRHPDPVVDPGLFRTRAFTAAALGLLSYFLAYAASLLAATLLFTGAWGWSPARAGLAVTPWPLAVLVVSTLSGRIVRALGERTTAVVGGLCFAAGPMWWVLLAGGDGAHYAVEFMPGLVLTGIGAGLYQPVMFSAAGLLPARRLSLGSGVLMMSRQGGSALGVAALVVITGGAARPGLDALRAGWIFTAVTAALAAVAGAALRTGVRHETRETGKNRTDSGENRGSGRDPARHH</sequence>
<accession>A0ABX6WFD2</accession>
<dbReference type="SUPFAM" id="SSF103473">
    <property type="entry name" value="MFS general substrate transporter"/>
    <property type="match status" value="1"/>
</dbReference>
<evidence type="ECO:0000256" key="6">
    <source>
        <dbReference type="SAM" id="MobiDB-lite"/>
    </source>
</evidence>
<gene>
    <name evidence="9" type="ORF">I1A49_32950</name>
</gene>
<dbReference type="InterPro" id="IPR011701">
    <property type="entry name" value="MFS"/>
</dbReference>
<feature type="transmembrane region" description="Helical" evidence="7">
    <location>
        <begin position="356"/>
        <end position="375"/>
    </location>
</feature>
<feature type="transmembrane region" description="Helical" evidence="7">
    <location>
        <begin position="283"/>
        <end position="304"/>
    </location>
</feature>
<feature type="transmembrane region" description="Helical" evidence="7">
    <location>
        <begin position="135"/>
        <end position="153"/>
    </location>
</feature>
<feature type="transmembrane region" description="Helical" evidence="7">
    <location>
        <begin position="65"/>
        <end position="92"/>
    </location>
</feature>
<keyword evidence="4 7" id="KW-0472">Membrane</keyword>
<dbReference type="InterPro" id="IPR036259">
    <property type="entry name" value="MFS_trans_sf"/>
</dbReference>
<organism evidence="9 10">
    <name type="scientific">Streptomyces malaysiensis</name>
    <dbReference type="NCBI Taxonomy" id="92644"/>
    <lineage>
        <taxon>Bacteria</taxon>
        <taxon>Bacillati</taxon>
        <taxon>Actinomycetota</taxon>
        <taxon>Actinomycetes</taxon>
        <taxon>Kitasatosporales</taxon>
        <taxon>Streptomycetaceae</taxon>
        <taxon>Streptomyces</taxon>
        <taxon>Streptomyces violaceusniger group</taxon>
    </lineage>
</organism>
<feature type="transmembrane region" description="Helical" evidence="7">
    <location>
        <begin position="221"/>
        <end position="242"/>
    </location>
</feature>
<reference evidence="9 10" key="1">
    <citation type="submission" date="2020-11" db="EMBL/GenBank/DDBJ databases">
        <title>Complete genome sequence unveiled secondary metabolic potentials in Streptomyces solisilvae HNM0141.</title>
        <authorList>
            <person name="Huang X."/>
        </authorList>
    </citation>
    <scope>NUCLEOTIDE SEQUENCE [LARGE SCALE GENOMIC DNA]</scope>
    <source>
        <strain evidence="9 10">HNM0141</strain>
    </source>
</reference>
<feature type="transmembrane region" description="Helical" evidence="7">
    <location>
        <begin position="464"/>
        <end position="482"/>
    </location>
</feature>
<evidence type="ECO:0000313" key="9">
    <source>
        <dbReference type="EMBL" id="QPI59076.1"/>
    </source>
</evidence>